<evidence type="ECO:0000256" key="3">
    <source>
        <dbReference type="ARBA" id="ARBA00023212"/>
    </source>
</evidence>
<protein>
    <submittedName>
        <fullName evidence="7">DM10 domain-containing protein</fullName>
    </submittedName>
</protein>
<dbReference type="WBParaSite" id="Hba_05851">
    <property type="protein sequence ID" value="Hba_05851"/>
    <property type="gene ID" value="Hba_05851"/>
</dbReference>
<evidence type="ECO:0000313" key="7">
    <source>
        <dbReference type="WBParaSite" id="Hba_05851"/>
    </source>
</evidence>
<reference evidence="7" key="1">
    <citation type="submission" date="2016-11" db="UniProtKB">
        <authorList>
            <consortium name="WormBaseParasite"/>
        </authorList>
    </citation>
    <scope>IDENTIFICATION</scope>
</reference>
<name>A0A1I7WL38_HETBA</name>
<evidence type="ECO:0000256" key="1">
    <source>
        <dbReference type="ARBA" id="ARBA00004430"/>
    </source>
</evidence>
<proteinExistence type="predicted"/>
<keyword evidence="6" id="KW-1185">Reference proteome</keyword>
<dbReference type="Gene3D" id="2.30.29.170">
    <property type="match status" value="1"/>
</dbReference>
<accession>A0A1I7WL38</accession>
<evidence type="ECO:0000313" key="6">
    <source>
        <dbReference type="Proteomes" id="UP000095283"/>
    </source>
</evidence>
<keyword evidence="2" id="KW-0963">Cytoplasm</keyword>
<dbReference type="AlphaFoldDB" id="A0A1I7WL38"/>
<evidence type="ECO:0000256" key="2">
    <source>
        <dbReference type="ARBA" id="ARBA00022490"/>
    </source>
</evidence>
<dbReference type="PROSITE" id="PS51336">
    <property type="entry name" value="DM10"/>
    <property type="match status" value="1"/>
</dbReference>
<dbReference type="GO" id="GO:0005930">
    <property type="term" value="C:axoneme"/>
    <property type="evidence" value="ECO:0007669"/>
    <property type="project" value="UniProtKB-SubCell"/>
</dbReference>
<organism evidence="6 7">
    <name type="scientific">Heterorhabditis bacteriophora</name>
    <name type="common">Entomopathogenic nematode worm</name>
    <dbReference type="NCBI Taxonomy" id="37862"/>
    <lineage>
        <taxon>Eukaryota</taxon>
        <taxon>Metazoa</taxon>
        <taxon>Ecdysozoa</taxon>
        <taxon>Nematoda</taxon>
        <taxon>Chromadorea</taxon>
        <taxon>Rhabditida</taxon>
        <taxon>Rhabditina</taxon>
        <taxon>Rhabditomorpha</taxon>
        <taxon>Strongyloidea</taxon>
        <taxon>Heterorhabditidae</taxon>
        <taxon>Heterorhabditis</taxon>
    </lineage>
</organism>
<dbReference type="InterPro" id="IPR006602">
    <property type="entry name" value="DM10_dom"/>
</dbReference>
<evidence type="ECO:0000256" key="4">
    <source>
        <dbReference type="ARBA" id="ARBA00023273"/>
    </source>
</evidence>
<sequence>MEQDQSLMNSNNAPAQLTFLCHMVNPSPSLFKMEFILSYNISTQKIEVVERDKNRKWRAGKSFVPCTSAKKLSERDFVPGRIVQLSQWKFYLIEGDEVTTEYLKEKALKEGRDFDHELSTNQNQF</sequence>
<evidence type="ECO:0000259" key="5">
    <source>
        <dbReference type="PROSITE" id="PS51336"/>
    </source>
</evidence>
<feature type="domain" description="DM10" evidence="5">
    <location>
        <begin position="13"/>
        <end position="107"/>
    </location>
</feature>
<keyword evidence="3" id="KW-0206">Cytoskeleton</keyword>
<dbReference type="Proteomes" id="UP000095283">
    <property type="component" value="Unplaced"/>
</dbReference>
<comment type="subcellular location">
    <subcellularLocation>
        <location evidence="1">Cytoplasm</location>
        <location evidence="1">Cytoskeleton</location>
        <location evidence="1">Cilium axoneme</location>
    </subcellularLocation>
</comment>
<keyword evidence="4" id="KW-0966">Cell projection</keyword>